<dbReference type="GO" id="GO:0048658">
    <property type="term" value="P:anther wall tapetum development"/>
    <property type="evidence" value="ECO:0007669"/>
    <property type="project" value="InterPro"/>
</dbReference>
<accession>A0A6A4PPB0</accession>
<dbReference type="GO" id="GO:0006355">
    <property type="term" value="P:regulation of DNA-templated transcription"/>
    <property type="evidence" value="ECO:0007669"/>
    <property type="project" value="InterPro"/>
</dbReference>
<dbReference type="PANTHER" id="PTHR46834">
    <property type="entry name" value="TRANSCRIPTION FACTOR BHLH91"/>
    <property type="match status" value="1"/>
</dbReference>
<organism evidence="1 2">
    <name type="scientific">Lupinus albus</name>
    <name type="common">White lupine</name>
    <name type="synonym">Lupinus termis</name>
    <dbReference type="NCBI Taxonomy" id="3870"/>
    <lineage>
        <taxon>Eukaryota</taxon>
        <taxon>Viridiplantae</taxon>
        <taxon>Streptophyta</taxon>
        <taxon>Embryophyta</taxon>
        <taxon>Tracheophyta</taxon>
        <taxon>Spermatophyta</taxon>
        <taxon>Magnoliopsida</taxon>
        <taxon>eudicotyledons</taxon>
        <taxon>Gunneridae</taxon>
        <taxon>Pentapetalae</taxon>
        <taxon>rosids</taxon>
        <taxon>fabids</taxon>
        <taxon>Fabales</taxon>
        <taxon>Fabaceae</taxon>
        <taxon>Papilionoideae</taxon>
        <taxon>50 kb inversion clade</taxon>
        <taxon>genistoids sensu lato</taxon>
        <taxon>core genistoids</taxon>
        <taxon>Genisteae</taxon>
        <taxon>Lupinus</taxon>
    </lineage>
</organism>
<dbReference type="Proteomes" id="UP000447434">
    <property type="component" value="Chromosome 12"/>
</dbReference>
<name>A0A6A4PPB0_LUPAL</name>
<proteinExistence type="predicted"/>
<dbReference type="InterPro" id="IPR045895">
    <property type="entry name" value="bHLH91-like"/>
</dbReference>
<keyword evidence="2" id="KW-1185">Reference proteome</keyword>
<comment type="caution">
    <text evidence="1">The sequence shown here is derived from an EMBL/GenBank/DDBJ whole genome shotgun (WGS) entry which is preliminary data.</text>
</comment>
<dbReference type="OrthoDB" id="1932168at2759"/>
<sequence>MNEDYRLDLVLTQIDRASVVGDAVEYIRELLRTVNELKLLVEKKRYERERCKRHKTEDVAAERCNIKPLGDPDGKIRTSWLPRKSKDSEVDVRIIDYDVTIKLFHRKKVNCLLFVSKVIDELQMELQHVAGGNVGEYCSFLFNSKVGITPFDIKLSITLLWLFI</sequence>
<dbReference type="AlphaFoldDB" id="A0A6A4PPB0"/>
<gene>
    <name evidence="1" type="ORF">Lalb_Chr12g0209161</name>
</gene>
<protein>
    <submittedName>
        <fullName evidence="1">Putative myc-type, basic helix-loop-helix (BHLH) domain-containing protein</fullName>
    </submittedName>
</protein>
<evidence type="ECO:0000313" key="1">
    <source>
        <dbReference type="EMBL" id="KAE9603309.1"/>
    </source>
</evidence>
<evidence type="ECO:0000313" key="2">
    <source>
        <dbReference type="Proteomes" id="UP000447434"/>
    </source>
</evidence>
<reference evidence="2" key="1">
    <citation type="journal article" date="2020" name="Nat. Commun.">
        <title>Genome sequence of the cluster root forming white lupin.</title>
        <authorList>
            <person name="Hufnagel B."/>
            <person name="Marques A."/>
            <person name="Soriano A."/>
            <person name="Marques L."/>
            <person name="Divol F."/>
            <person name="Doumas P."/>
            <person name="Sallet E."/>
            <person name="Mancinotti D."/>
            <person name="Carrere S."/>
            <person name="Marande W."/>
            <person name="Arribat S."/>
            <person name="Keller J."/>
            <person name="Huneau C."/>
            <person name="Blein T."/>
            <person name="Aime D."/>
            <person name="Laguerre M."/>
            <person name="Taylor J."/>
            <person name="Schubert V."/>
            <person name="Nelson M."/>
            <person name="Geu-Flores F."/>
            <person name="Crespi M."/>
            <person name="Gallardo-Guerrero K."/>
            <person name="Delaux P.-M."/>
            <person name="Salse J."/>
            <person name="Berges H."/>
            <person name="Guyot R."/>
            <person name="Gouzy J."/>
            <person name="Peret B."/>
        </authorList>
    </citation>
    <scope>NUCLEOTIDE SEQUENCE [LARGE SCALE GENOMIC DNA]</scope>
    <source>
        <strain evidence="2">cv. Amiga</strain>
    </source>
</reference>
<dbReference type="EMBL" id="WOCE01000012">
    <property type="protein sequence ID" value="KAE9603309.1"/>
    <property type="molecule type" value="Genomic_DNA"/>
</dbReference>
<dbReference type="PANTHER" id="PTHR46834:SF1">
    <property type="entry name" value="TRANSCRIPTION FACTOR BHLH10"/>
    <property type="match status" value="1"/>
</dbReference>